<reference evidence="4 5" key="1">
    <citation type="submission" date="2017-07" db="EMBL/GenBank/DDBJ databases">
        <title>Leptospira spp. isolated from tropical soils.</title>
        <authorList>
            <person name="Thibeaux R."/>
            <person name="Iraola G."/>
            <person name="Ferres I."/>
            <person name="Bierque E."/>
            <person name="Girault D."/>
            <person name="Soupe-Gilbert M.-E."/>
            <person name="Picardeau M."/>
            <person name="Goarant C."/>
        </authorList>
    </citation>
    <scope>NUCLEOTIDE SEQUENCE [LARGE SCALE GENOMIC DNA]</scope>
    <source>
        <strain evidence="3 5">FH1-B-B1</strain>
        <strain evidence="2 4">FH1-B-C1</strain>
    </source>
</reference>
<keyword evidence="4" id="KW-1185">Reference proteome</keyword>
<name>A0A2M9ZPU9_9LEPT</name>
<comment type="caution">
    <text evidence="3">The sequence shown here is derived from an EMBL/GenBank/DDBJ whole genome shotgun (WGS) entry which is preliminary data.</text>
</comment>
<accession>A0A2M9ZPU9</accession>
<evidence type="ECO:0000313" key="3">
    <source>
        <dbReference type="EMBL" id="PJZ74102.1"/>
    </source>
</evidence>
<keyword evidence="1" id="KW-0472">Membrane</keyword>
<keyword evidence="1" id="KW-0812">Transmembrane</keyword>
<dbReference type="EMBL" id="NPDZ01000002">
    <property type="protein sequence ID" value="PJZ74102.1"/>
    <property type="molecule type" value="Genomic_DNA"/>
</dbReference>
<dbReference type="Proteomes" id="UP000231962">
    <property type="component" value="Unassembled WGS sequence"/>
</dbReference>
<gene>
    <name evidence="2" type="ORF">CH360_13295</name>
    <name evidence="3" type="ORF">CH373_04035</name>
</gene>
<organism evidence="3 5">
    <name type="scientific">Leptospira perolatii</name>
    <dbReference type="NCBI Taxonomy" id="2023191"/>
    <lineage>
        <taxon>Bacteria</taxon>
        <taxon>Pseudomonadati</taxon>
        <taxon>Spirochaetota</taxon>
        <taxon>Spirochaetia</taxon>
        <taxon>Leptospirales</taxon>
        <taxon>Leptospiraceae</taxon>
        <taxon>Leptospira</taxon>
    </lineage>
</organism>
<protein>
    <submittedName>
        <fullName evidence="3">Uncharacterized protein</fullName>
    </submittedName>
</protein>
<dbReference type="Proteomes" id="UP000231990">
    <property type="component" value="Unassembled WGS sequence"/>
</dbReference>
<dbReference type="EMBL" id="NPDY01000013">
    <property type="protein sequence ID" value="PJZ69029.1"/>
    <property type="molecule type" value="Genomic_DNA"/>
</dbReference>
<evidence type="ECO:0000256" key="1">
    <source>
        <dbReference type="SAM" id="Phobius"/>
    </source>
</evidence>
<sequence>MEKSIERRANPPVTYNNGTESGKMQFFADFFQIPPILILAKAEYTIWWDQQTLALGIVSFGLLCLFGFVVRIHIEKKETNDLRVDSIQGHSQSENQNLPRSNASKEIIEEKDLPLSKDRNISDLNSGAKRSRFAMPIQGRCYEAVRNFLSGLGDDSSQKWEVYLYDSKNSLVLAASKQGGLLVFSDASISHDNSEGMTWSLEYDGLIFGEVWSSWNFGAELSLQKLRPKLEQLTEDLYLAHYLQDPETGFGSALSFYKSVEKSREIGSNEDIIALVEFGDSRHLASVFSNLKFWCAQKYGMDFKLFRLKETRLAIILSTQVWLRFQKELPDLMEFLDQKFPGTYINIGASVRRNPEDLNWEGRAKEALAKSEEEGVNRLVCL</sequence>
<feature type="transmembrane region" description="Helical" evidence="1">
    <location>
        <begin position="53"/>
        <end position="74"/>
    </location>
</feature>
<dbReference type="AlphaFoldDB" id="A0A2M9ZPU9"/>
<evidence type="ECO:0000313" key="4">
    <source>
        <dbReference type="Proteomes" id="UP000231962"/>
    </source>
</evidence>
<keyword evidence="1" id="KW-1133">Transmembrane helix</keyword>
<evidence type="ECO:0000313" key="2">
    <source>
        <dbReference type="EMBL" id="PJZ69029.1"/>
    </source>
</evidence>
<evidence type="ECO:0000313" key="5">
    <source>
        <dbReference type="Proteomes" id="UP000231990"/>
    </source>
</evidence>
<proteinExistence type="predicted"/>